<evidence type="ECO:0000256" key="1">
    <source>
        <dbReference type="SAM" id="MobiDB-lite"/>
    </source>
</evidence>
<feature type="compositionally biased region" description="Basic and acidic residues" evidence="1">
    <location>
        <begin position="1"/>
        <end position="10"/>
    </location>
</feature>
<dbReference type="AlphaFoldDB" id="A0A6L5YUZ9"/>
<accession>A0A6L5YUZ9</accession>
<dbReference type="PANTHER" id="PTHR35337">
    <property type="entry name" value="SLR1478 PROTEIN"/>
    <property type="match status" value="1"/>
</dbReference>
<dbReference type="PANTHER" id="PTHR35337:SF1">
    <property type="entry name" value="SLR1478 PROTEIN"/>
    <property type="match status" value="1"/>
</dbReference>
<reference evidence="3 4" key="1">
    <citation type="submission" date="2019-10" db="EMBL/GenBank/DDBJ databases">
        <title>Cognatihalovulum marinum gen. nov. sp. nov., a new member of the family Rhodobacteraceae isolated from deep seawater of the Northwest Indian Ocean.</title>
        <authorList>
            <person name="Ruan C."/>
            <person name="Wang J."/>
            <person name="Zheng X."/>
            <person name="Song L."/>
            <person name="Zhu Y."/>
            <person name="Huang Y."/>
            <person name="Lu Z."/>
            <person name="Du W."/>
            <person name="Huang L."/>
            <person name="Dai X."/>
        </authorList>
    </citation>
    <scope>NUCLEOTIDE SEQUENCE [LARGE SCALE GENOMIC DNA]</scope>
    <source>
        <strain evidence="3 4">2CG4</strain>
    </source>
</reference>
<evidence type="ECO:0000313" key="3">
    <source>
        <dbReference type="EMBL" id="MSU88111.1"/>
    </source>
</evidence>
<dbReference type="Proteomes" id="UP000474957">
    <property type="component" value="Unassembled WGS sequence"/>
</dbReference>
<sequence>MSGNRAEHADGAPAEHLSGDQGAGTDMSVAQNLIRSARFRAEREADWRRLEAIVTKAERRGLKALGFDEAQAMATLYRQAMASLSMAREISLDRALLAYLEALCARAYLAVYAPQERLGGMIGRLLVVGIPGAARRLFPLILISYAIMALGGLAGWMLFQNDPTWYDTLMPAGMAGGRGLESSREELLAVIYSGQEAQSGQLAAFASVLFSHNARIAILIFSLGVLACVPGTVLTFLNGLTIGAFVALHADRGLLYDIVAWLSIHGVTELSAVVIACAGGLHLGQAVLFPGEVRRRDALRRNARDAVKLALLAALMLVVAAALEGFGRQLIQDPGARLRTGLAIGALWVVWLGLSGRGRAGRGLT</sequence>
<gene>
    <name evidence="3" type="ORF">GE300_00600</name>
</gene>
<evidence type="ECO:0000256" key="2">
    <source>
        <dbReference type="SAM" id="Phobius"/>
    </source>
</evidence>
<keyword evidence="2" id="KW-0812">Transmembrane</keyword>
<feature type="region of interest" description="Disordered" evidence="1">
    <location>
        <begin position="1"/>
        <end position="25"/>
    </location>
</feature>
<dbReference type="Pfam" id="PF01944">
    <property type="entry name" value="SpoIIM"/>
    <property type="match status" value="1"/>
</dbReference>
<feature type="transmembrane region" description="Helical" evidence="2">
    <location>
        <begin position="270"/>
        <end position="289"/>
    </location>
</feature>
<dbReference type="EMBL" id="WIND01000001">
    <property type="protein sequence ID" value="MSU88111.1"/>
    <property type="molecule type" value="Genomic_DNA"/>
</dbReference>
<evidence type="ECO:0000313" key="4">
    <source>
        <dbReference type="Proteomes" id="UP000474957"/>
    </source>
</evidence>
<dbReference type="InterPro" id="IPR002798">
    <property type="entry name" value="SpoIIM-like"/>
</dbReference>
<name>A0A6L5YUZ9_9RHOB</name>
<protein>
    <submittedName>
        <fullName evidence="3">Stage II sporulation protein M</fullName>
    </submittedName>
</protein>
<feature type="transmembrane region" description="Helical" evidence="2">
    <location>
        <begin position="309"/>
        <end position="330"/>
    </location>
</feature>
<feature type="transmembrane region" description="Helical" evidence="2">
    <location>
        <begin position="216"/>
        <end position="237"/>
    </location>
</feature>
<keyword evidence="2" id="KW-1133">Transmembrane helix</keyword>
<comment type="caution">
    <text evidence="3">The sequence shown here is derived from an EMBL/GenBank/DDBJ whole genome shotgun (WGS) entry which is preliminary data.</text>
</comment>
<proteinExistence type="predicted"/>
<feature type="transmembrane region" description="Helical" evidence="2">
    <location>
        <begin position="137"/>
        <end position="159"/>
    </location>
</feature>
<keyword evidence="4" id="KW-1185">Reference proteome</keyword>
<feature type="transmembrane region" description="Helical" evidence="2">
    <location>
        <begin position="336"/>
        <end position="354"/>
    </location>
</feature>
<organism evidence="3 4">
    <name type="scientific">Halovulum marinum</name>
    <dbReference type="NCBI Taxonomy" id="2662447"/>
    <lineage>
        <taxon>Bacteria</taxon>
        <taxon>Pseudomonadati</taxon>
        <taxon>Pseudomonadota</taxon>
        <taxon>Alphaproteobacteria</taxon>
        <taxon>Rhodobacterales</taxon>
        <taxon>Paracoccaceae</taxon>
        <taxon>Halovulum</taxon>
    </lineage>
</organism>
<keyword evidence="2" id="KW-0472">Membrane</keyword>